<feature type="transmembrane region" description="Helical" evidence="1">
    <location>
        <begin position="31"/>
        <end position="54"/>
    </location>
</feature>
<protein>
    <submittedName>
        <fullName evidence="2">Uncharacterized protein</fullName>
    </submittedName>
</protein>
<feature type="transmembrane region" description="Helical" evidence="1">
    <location>
        <begin position="95"/>
        <end position="115"/>
    </location>
</feature>
<keyword evidence="1" id="KW-1133">Transmembrane helix</keyword>
<dbReference type="EMBL" id="CP065937">
    <property type="protein sequence ID" value="QQA62345.1"/>
    <property type="molecule type" value="Genomic_DNA"/>
</dbReference>
<keyword evidence="1" id="KW-0472">Membrane</keyword>
<dbReference type="RefSeq" id="WP_103261936.1">
    <property type="nucleotide sequence ID" value="NZ_JAOPLN010000005.1"/>
</dbReference>
<sequence>MEKDLTALKRKWLKKHLQALRAAKDEEEEKVGMPGFVGILCALLPLLTAAIYLVGMRYYHGYLDRFGLEYTEFSQPADVTLFHGFLLLLQLLLPYVFPLVMTVGVLFATLSCLFFKVRWRLTLSWWVVRFFVLLPIVMKGGKIARTYPAPFTFSCLIWLKNTYLKFALFMLPILLVIWASEYTRPMGEKEANKQITLLEQGNWPESKAHSQSPLLGDEPHIRIGCNTSHCAYRLKGGDTLILRLDQITETRYQPDKAAPK</sequence>
<accession>A0A7T3X542</accession>
<feature type="transmembrane region" description="Helical" evidence="1">
    <location>
        <begin position="158"/>
        <end position="179"/>
    </location>
</feature>
<organism evidence="2">
    <name type="scientific">Aeromonas caviae</name>
    <name type="common">Aeromonas punctata</name>
    <dbReference type="NCBI Taxonomy" id="648"/>
    <lineage>
        <taxon>Bacteria</taxon>
        <taxon>Pseudomonadati</taxon>
        <taxon>Pseudomonadota</taxon>
        <taxon>Gammaproteobacteria</taxon>
        <taxon>Aeromonadales</taxon>
        <taxon>Aeromonadaceae</taxon>
        <taxon>Aeromonas</taxon>
    </lineage>
</organism>
<evidence type="ECO:0000313" key="2">
    <source>
        <dbReference type="EMBL" id="QQA62345.1"/>
    </source>
</evidence>
<feature type="transmembrane region" description="Helical" evidence="1">
    <location>
        <begin position="122"/>
        <end position="138"/>
    </location>
</feature>
<proteinExistence type="predicted"/>
<reference evidence="2" key="1">
    <citation type="submission" date="2020-12" db="EMBL/GenBank/DDBJ databases">
        <title>GES Beta-lactamases isolated from hospital effluents in Brazil.</title>
        <authorList>
            <person name="Conte D."/>
            <person name="Mesa D."/>
            <person name="Palmeiro J.K."/>
            <person name="Dalla-Costa L.M."/>
        </authorList>
    </citation>
    <scope>NUCLEOTIDE SEQUENCE [LARGE SCALE GENOMIC DNA]</scope>
    <source>
        <strain evidence="2">Aero21</strain>
    </source>
</reference>
<keyword evidence="1" id="KW-0812">Transmembrane</keyword>
<name>A0A7T3X542_AERCA</name>
<dbReference type="AlphaFoldDB" id="A0A7T3X542"/>
<evidence type="ECO:0000256" key="1">
    <source>
        <dbReference type="SAM" id="Phobius"/>
    </source>
</evidence>
<gene>
    <name evidence="2" type="ORF">JC965_07655</name>
</gene>